<accession>A0ABT1M0K8</accession>
<feature type="domain" description="Polysaccharide pyruvyl transferase" evidence="1">
    <location>
        <begin position="12"/>
        <end position="313"/>
    </location>
</feature>
<dbReference type="RefSeq" id="WP_255059905.1">
    <property type="nucleotide sequence ID" value="NZ_JANDBD010000004.1"/>
</dbReference>
<keyword evidence="2" id="KW-0808">Transferase</keyword>
<keyword evidence="3" id="KW-1185">Reference proteome</keyword>
<dbReference type="Pfam" id="PF04230">
    <property type="entry name" value="PS_pyruv_trans"/>
    <property type="match status" value="1"/>
</dbReference>
<evidence type="ECO:0000313" key="3">
    <source>
        <dbReference type="Proteomes" id="UP001651690"/>
    </source>
</evidence>
<proteinExistence type="predicted"/>
<reference evidence="2 3" key="1">
    <citation type="submission" date="2022-06" db="EMBL/GenBank/DDBJ databases">
        <title>Mycolicibacterium sp. CAU 1645 isolated from seawater.</title>
        <authorList>
            <person name="Kim W."/>
        </authorList>
    </citation>
    <scope>NUCLEOTIDE SEQUENCE [LARGE SCALE GENOMIC DNA]</scope>
    <source>
        <strain evidence="2 3">CAU 1645</strain>
    </source>
</reference>
<organism evidence="2 3">
    <name type="scientific">Mycolicibacterium arenosum</name>
    <dbReference type="NCBI Taxonomy" id="2952157"/>
    <lineage>
        <taxon>Bacteria</taxon>
        <taxon>Bacillati</taxon>
        <taxon>Actinomycetota</taxon>
        <taxon>Actinomycetes</taxon>
        <taxon>Mycobacteriales</taxon>
        <taxon>Mycobacteriaceae</taxon>
        <taxon>Mycolicibacterium</taxon>
    </lineage>
</organism>
<comment type="caution">
    <text evidence="2">The sequence shown here is derived from an EMBL/GenBank/DDBJ whole genome shotgun (WGS) entry which is preliminary data.</text>
</comment>
<dbReference type="GO" id="GO:0016740">
    <property type="term" value="F:transferase activity"/>
    <property type="evidence" value="ECO:0007669"/>
    <property type="project" value="UniProtKB-KW"/>
</dbReference>
<evidence type="ECO:0000313" key="2">
    <source>
        <dbReference type="EMBL" id="MCP9272686.1"/>
    </source>
</evidence>
<dbReference type="EMBL" id="JANDBD010000004">
    <property type="protein sequence ID" value="MCP9272686.1"/>
    <property type="molecule type" value="Genomic_DNA"/>
</dbReference>
<evidence type="ECO:0000259" key="1">
    <source>
        <dbReference type="Pfam" id="PF04230"/>
    </source>
</evidence>
<name>A0ABT1M0K8_9MYCO</name>
<sequence>MLIRTLPLSNGNYGGILQAYALQRVLVDLGLSPVTDLSVSNPLPAWGRTLARLVVRRLPAWCLRSRPAAEALDSVLAEELAEPLREFVSEHIAGTELFSRRGVVDPTILSGFTTLLVGSDQVWRRRYGDVRSFLFDFVGDRDVRLVSYAASFGQDHLEGYSPRLIRHTAALARRFDSISVRERSGVSICLQRWGIHAHQHVDPTLLLTRDHYASVGARGTDLSPGCLTYVLDDSAHGRACVDAVCDVTHLSETRLHRRPASYPQYRSAPAEYRRADVPTWVRAFADARFVVTDSFHGTVFAILNNTPFVTIANPGRGSTRFDTLLDTVGLSDRLVTSTDDARTAAEREISWERVNEVLERARDDGLGYLRAALLPHSVAPSLRHD</sequence>
<protein>
    <submittedName>
        <fullName evidence="2">Polysaccharide pyruvyl transferase family protein</fullName>
    </submittedName>
</protein>
<dbReference type="InterPro" id="IPR007345">
    <property type="entry name" value="Polysacch_pyruvyl_Trfase"/>
</dbReference>
<dbReference type="Proteomes" id="UP001651690">
    <property type="component" value="Unassembled WGS sequence"/>
</dbReference>
<gene>
    <name evidence="2" type="ORF">NM203_10880</name>
</gene>